<evidence type="ECO:0000256" key="6">
    <source>
        <dbReference type="ARBA" id="ARBA00023136"/>
    </source>
</evidence>
<keyword evidence="2 7" id="KW-0813">Transport</keyword>
<dbReference type="EMBL" id="FWEY01000016">
    <property type="protein sequence ID" value="SLM53280.1"/>
    <property type="molecule type" value="Genomic_DNA"/>
</dbReference>
<evidence type="ECO:0000256" key="5">
    <source>
        <dbReference type="ARBA" id="ARBA00022989"/>
    </source>
</evidence>
<comment type="subcellular location">
    <subcellularLocation>
        <location evidence="1 7">Cell membrane</location>
        <topology evidence="1 7">Multi-pass membrane protein</topology>
    </subcellularLocation>
</comment>
<organism evidence="9 10">
    <name type="scientific">Trichococcus pasteurii</name>
    <dbReference type="NCBI Taxonomy" id="43064"/>
    <lineage>
        <taxon>Bacteria</taxon>
        <taxon>Bacillati</taxon>
        <taxon>Bacillota</taxon>
        <taxon>Bacilli</taxon>
        <taxon>Lactobacillales</taxon>
        <taxon>Carnobacteriaceae</taxon>
        <taxon>Trichococcus</taxon>
    </lineage>
</organism>
<feature type="transmembrane region" description="Helical" evidence="7">
    <location>
        <begin position="69"/>
        <end position="96"/>
    </location>
</feature>
<dbReference type="Proteomes" id="UP000195985">
    <property type="component" value="Unassembled WGS sequence"/>
</dbReference>
<feature type="domain" description="ABC transmembrane type-1" evidence="8">
    <location>
        <begin position="73"/>
        <end position="264"/>
    </location>
</feature>
<gene>
    <name evidence="9" type="ORF">TPAS_3008</name>
</gene>
<protein>
    <recommendedName>
        <fullName evidence="8">ABC transmembrane type-1 domain-containing protein</fullName>
    </recommendedName>
</protein>
<dbReference type="STRING" id="43064.SAMN04488086_12436"/>
<dbReference type="GO" id="GO:0005886">
    <property type="term" value="C:plasma membrane"/>
    <property type="evidence" value="ECO:0007669"/>
    <property type="project" value="UniProtKB-SubCell"/>
</dbReference>
<dbReference type="AlphaFoldDB" id="A0A1W1IJU9"/>
<dbReference type="PROSITE" id="PS50928">
    <property type="entry name" value="ABC_TM1"/>
    <property type="match status" value="1"/>
</dbReference>
<feature type="transmembrane region" description="Helical" evidence="7">
    <location>
        <begin position="141"/>
        <end position="162"/>
    </location>
</feature>
<comment type="similarity">
    <text evidence="7">Belongs to the binding-protein-dependent transport system permease family.</text>
</comment>
<evidence type="ECO:0000313" key="9">
    <source>
        <dbReference type="EMBL" id="SLM53280.1"/>
    </source>
</evidence>
<reference evidence="10" key="1">
    <citation type="submission" date="2016-04" db="EMBL/GenBank/DDBJ databases">
        <authorList>
            <person name="Strepis N."/>
        </authorList>
    </citation>
    <scope>NUCLEOTIDE SEQUENCE [LARGE SCALE GENOMIC DNA]</scope>
</reference>
<name>A0A1W1IJU9_9LACT</name>
<dbReference type="GO" id="GO:0055085">
    <property type="term" value="P:transmembrane transport"/>
    <property type="evidence" value="ECO:0007669"/>
    <property type="project" value="InterPro"/>
</dbReference>
<dbReference type="InterPro" id="IPR000515">
    <property type="entry name" value="MetI-like"/>
</dbReference>
<keyword evidence="5 7" id="KW-1133">Transmembrane helix</keyword>
<dbReference type="PANTHER" id="PTHR43744:SF12">
    <property type="entry name" value="ABC TRANSPORTER PERMEASE PROTEIN MG189-RELATED"/>
    <property type="match status" value="1"/>
</dbReference>
<keyword evidence="3" id="KW-1003">Cell membrane</keyword>
<evidence type="ECO:0000256" key="7">
    <source>
        <dbReference type="RuleBase" id="RU363032"/>
    </source>
</evidence>
<evidence type="ECO:0000256" key="1">
    <source>
        <dbReference type="ARBA" id="ARBA00004651"/>
    </source>
</evidence>
<feature type="transmembrane region" description="Helical" evidence="7">
    <location>
        <begin position="240"/>
        <end position="264"/>
    </location>
</feature>
<feature type="transmembrane region" description="Helical" evidence="7">
    <location>
        <begin position="108"/>
        <end position="129"/>
    </location>
</feature>
<dbReference type="Pfam" id="PF00528">
    <property type="entry name" value="BPD_transp_1"/>
    <property type="match status" value="1"/>
</dbReference>
<evidence type="ECO:0000259" key="8">
    <source>
        <dbReference type="PROSITE" id="PS50928"/>
    </source>
</evidence>
<evidence type="ECO:0000313" key="10">
    <source>
        <dbReference type="Proteomes" id="UP000195985"/>
    </source>
</evidence>
<evidence type="ECO:0000256" key="4">
    <source>
        <dbReference type="ARBA" id="ARBA00022692"/>
    </source>
</evidence>
<sequence length="279" mass="31030">MRKNNASKYLAYAFLILLALAWLFPALFGLFTSFKSQGDIMEVGFRMFPANWIVTNYLKLLQNTSSAPIITWFFNSLFVSTTHALLVVVVVSLAAFGYTRVNFKGRDALFYGVLAISMFPSAVNIIPSYKIVDSLGWVNTYLAVIIPGLGGVGNVFLVRQFMQNIPAEYDESARMDGASDFVIYKNIILPLVKPVLIVAGMFSFVGSWNDFLWPTIVLSDVKKMTITAGLQLLQDLYGNYVMIGQLMSAAVIAMIPTVLLFVFAQKYFIDSLNLNVGIK</sequence>
<accession>A0A1W1IJU9</accession>
<keyword evidence="6 7" id="KW-0472">Membrane</keyword>
<dbReference type="CDD" id="cd06261">
    <property type="entry name" value="TM_PBP2"/>
    <property type="match status" value="1"/>
</dbReference>
<keyword evidence="10" id="KW-1185">Reference proteome</keyword>
<dbReference type="InterPro" id="IPR035906">
    <property type="entry name" value="MetI-like_sf"/>
</dbReference>
<keyword evidence="4 7" id="KW-0812">Transmembrane</keyword>
<dbReference type="Gene3D" id="1.10.3720.10">
    <property type="entry name" value="MetI-like"/>
    <property type="match status" value="1"/>
</dbReference>
<feature type="transmembrane region" description="Helical" evidence="7">
    <location>
        <begin position="183"/>
        <end position="205"/>
    </location>
</feature>
<evidence type="ECO:0000256" key="2">
    <source>
        <dbReference type="ARBA" id="ARBA00022448"/>
    </source>
</evidence>
<dbReference type="PANTHER" id="PTHR43744">
    <property type="entry name" value="ABC TRANSPORTER PERMEASE PROTEIN MG189-RELATED-RELATED"/>
    <property type="match status" value="1"/>
</dbReference>
<dbReference type="OrthoDB" id="9810086at2"/>
<proteinExistence type="inferred from homology"/>
<evidence type="ECO:0000256" key="3">
    <source>
        <dbReference type="ARBA" id="ARBA00022475"/>
    </source>
</evidence>
<dbReference type="RefSeq" id="WP_086943948.1">
    <property type="nucleotide sequence ID" value="NZ_FONM01000024.1"/>
</dbReference>
<dbReference type="SUPFAM" id="SSF161098">
    <property type="entry name" value="MetI-like"/>
    <property type="match status" value="1"/>
</dbReference>
<feature type="transmembrane region" description="Helical" evidence="7">
    <location>
        <begin position="9"/>
        <end position="31"/>
    </location>
</feature>